<evidence type="ECO:0000313" key="3">
    <source>
        <dbReference type="EMBL" id="SMY16284.1"/>
    </source>
</evidence>
<dbReference type="InterPro" id="IPR002104">
    <property type="entry name" value="Integrase_catalytic"/>
</dbReference>
<dbReference type="Proteomes" id="UP000196485">
    <property type="component" value="Unassembled WGS sequence"/>
</dbReference>
<organism evidence="3 4">
    <name type="scientific">Photobacterium aquimaris</name>
    <dbReference type="NCBI Taxonomy" id="512643"/>
    <lineage>
        <taxon>Bacteria</taxon>
        <taxon>Pseudomonadati</taxon>
        <taxon>Pseudomonadota</taxon>
        <taxon>Gammaproteobacteria</taxon>
        <taxon>Vibrionales</taxon>
        <taxon>Vibrionaceae</taxon>
        <taxon>Photobacterium</taxon>
    </lineage>
</organism>
<dbReference type="RefSeq" id="WP_087820374.1">
    <property type="nucleotide sequence ID" value="NZ_FYAH01000002.1"/>
</dbReference>
<keyword evidence="4" id="KW-1185">Reference proteome</keyword>
<sequence>MVTLVKTQASIRTDNTGALLHTPVLLTDNGVFSPLLDYILSQSVHKSLPWMNRVVFACQLLLEYMEANRDLFSCPDILFQHFVQRLSDGTIDAQGYDPSGLFWLPRKASNVNQLLSALNGLTDWLEINNRGISLNPFIEASTHQERLNYAAWHKKNQYHFLGHIKPKGISDTMRKTRKVRGKKDVIKVDGDAISFPENLFKSFFIEGVGTARDPRIAMRDQLILLLMHGAGVRISDAMHLWVDDVFHDPQKPNNVIVRLYHPEDGKAPNNWIGHKKHRTRAAYLAEEFRLIPRNKLAGTARVGWKTRLVDHQDNYIQLHWFPNYLGEIFAFLWQQHLLYLLPLERKHPYAFVSFSKENLGTPLTINAYNQSYKAAMARINQIISKPEGRSPHGHRHAYGRRLSNAKIDPLLIKKAMHHSSLISQTIYTQPGIRDVSHALETATEQLDKKQHNAFREDVEISWKTILEHGFSNIDPDGLFSGRYPKFKRSS</sequence>
<proteinExistence type="predicted"/>
<dbReference type="AlphaFoldDB" id="A0A1Y6KW49"/>
<protein>
    <submittedName>
        <fullName evidence="3">Site-specific tyrosine recombinase XerD</fullName>
    </submittedName>
</protein>
<evidence type="ECO:0000313" key="4">
    <source>
        <dbReference type="Proteomes" id="UP000196485"/>
    </source>
</evidence>
<dbReference type="GO" id="GO:0015074">
    <property type="term" value="P:DNA integration"/>
    <property type="evidence" value="ECO:0007669"/>
    <property type="project" value="InterPro"/>
</dbReference>
<evidence type="ECO:0000259" key="2">
    <source>
        <dbReference type="PROSITE" id="PS51898"/>
    </source>
</evidence>
<dbReference type="EMBL" id="FYAH01000002">
    <property type="protein sequence ID" value="SMY16284.1"/>
    <property type="molecule type" value="Genomic_DNA"/>
</dbReference>
<dbReference type="PROSITE" id="PS51898">
    <property type="entry name" value="TYR_RECOMBINASE"/>
    <property type="match status" value="1"/>
</dbReference>
<evidence type="ECO:0000256" key="1">
    <source>
        <dbReference type="ARBA" id="ARBA00023172"/>
    </source>
</evidence>
<dbReference type="CDD" id="cd00397">
    <property type="entry name" value="DNA_BRE_C"/>
    <property type="match status" value="1"/>
</dbReference>
<dbReference type="InterPro" id="IPR011010">
    <property type="entry name" value="DNA_brk_join_enz"/>
</dbReference>
<reference evidence="4" key="1">
    <citation type="submission" date="2017-06" db="EMBL/GenBank/DDBJ databases">
        <authorList>
            <person name="Rodrigo-Torres L."/>
            <person name="Arahal R. D."/>
            <person name="Lucena T."/>
        </authorList>
    </citation>
    <scope>NUCLEOTIDE SEQUENCE [LARGE SCALE GENOMIC DNA]</scope>
    <source>
        <strain evidence="4">type strain: CECT 9192</strain>
    </source>
</reference>
<feature type="domain" description="Tyr recombinase" evidence="2">
    <location>
        <begin position="194"/>
        <end position="443"/>
    </location>
</feature>
<dbReference type="GO" id="GO:0006310">
    <property type="term" value="P:DNA recombination"/>
    <property type="evidence" value="ECO:0007669"/>
    <property type="project" value="UniProtKB-KW"/>
</dbReference>
<accession>A0A1Y6KW49</accession>
<dbReference type="GO" id="GO:0003677">
    <property type="term" value="F:DNA binding"/>
    <property type="evidence" value="ECO:0007669"/>
    <property type="project" value="InterPro"/>
</dbReference>
<keyword evidence="1" id="KW-0233">DNA recombination</keyword>
<dbReference type="Gene3D" id="1.10.443.10">
    <property type="entry name" value="Intergrase catalytic core"/>
    <property type="match status" value="1"/>
</dbReference>
<name>A0A1Y6KW49_9GAMM</name>
<dbReference type="SUPFAM" id="SSF56349">
    <property type="entry name" value="DNA breaking-rejoining enzymes"/>
    <property type="match status" value="1"/>
</dbReference>
<gene>
    <name evidence="3" type="ORF">PAQU9191_01515</name>
</gene>
<dbReference type="NCBIfam" id="NF040693">
    <property type="entry name" value="recomb_GmtY"/>
    <property type="match status" value="1"/>
</dbReference>
<dbReference type="InterPro" id="IPR013762">
    <property type="entry name" value="Integrase-like_cat_sf"/>
</dbReference>